<gene>
    <name evidence="2" type="ORF">G6011_09838</name>
</gene>
<evidence type="ECO:0000313" key="3">
    <source>
        <dbReference type="Proteomes" id="UP001199106"/>
    </source>
</evidence>
<sequence length="126" mass="13486">MPGLGNSCWSSKPSEKEVKSPDEAENMSVTSFGFAMPAFANKSASIVQPPVAPTKEESAFKADAVPSQDCTRVETKGPVSKASAAIQTTRDQMAKLVGRRRDRPCTADQTVERGPSASYAGYTKRE</sequence>
<feature type="compositionally biased region" description="Basic and acidic residues" evidence="1">
    <location>
        <begin position="13"/>
        <end position="22"/>
    </location>
</feature>
<accession>A0AAD4FB90</accession>
<proteinExistence type="predicted"/>
<keyword evidence="3" id="KW-1185">Reference proteome</keyword>
<reference evidence="2" key="1">
    <citation type="submission" date="2021-07" db="EMBL/GenBank/DDBJ databases">
        <title>Genome Resource of American Ginseng Black Spot Pathogen Alternaria panax.</title>
        <authorList>
            <person name="Qiu C."/>
            <person name="Wang W."/>
            <person name="Liu Z."/>
        </authorList>
    </citation>
    <scope>NUCLEOTIDE SEQUENCE</scope>
    <source>
        <strain evidence="2">BNCC115425</strain>
    </source>
</reference>
<name>A0AAD4FB90_9PLEO</name>
<evidence type="ECO:0000313" key="2">
    <source>
        <dbReference type="EMBL" id="KAG9186730.1"/>
    </source>
</evidence>
<dbReference type="Proteomes" id="UP001199106">
    <property type="component" value="Unassembled WGS sequence"/>
</dbReference>
<comment type="caution">
    <text evidence="2">The sequence shown here is derived from an EMBL/GenBank/DDBJ whole genome shotgun (WGS) entry which is preliminary data.</text>
</comment>
<dbReference type="AlphaFoldDB" id="A0AAD4FB90"/>
<protein>
    <submittedName>
        <fullName evidence="2">Uncharacterized protein</fullName>
    </submittedName>
</protein>
<dbReference type="EMBL" id="JAANER010000008">
    <property type="protein sequence ID" value="KAG9186730.1"/>
    <property type="molecule type" value="Genomic_DNA"/>
</dbReference>
<organism evidence="2 3">
    <name type="scientific">Alternaria panax</name>
    <dbReference type="NCBI Taxonomy" id="48097"/>
    <lineage>
        <taxon>Eukaryota</taxon>
        <taxon>Fungi</taxon>
        <taxon>Dikarya</taxon>
        <taxon>Ascomycota</taxon>
        <taxon>Pezizomycotina</taxon>
        <taxon>Dothideomycetes</taxon>
        <taxon>Pleosporomycetidae</taxon>
        <taxon>Pleosporales</taxon>
        <taxon>Pleosporineae</taxon>
        <taxon>Pleosporaceae</taxon>
        <taxon>Alternaria</taxon>
        <taxon>Alternaria sect. Panax</taxon>
    </lineage>
</organism>
<feature type="region of interest" description="Disordered" evidence="1">
    <location>
        <begin position="94"/>
        <end position="126"/>
    </location>
</feature>
<evidence type="ECO:0000256" key="1">
    <source>
        <dbReference type="SAM" id="MobiDB-lite"/>
    </source>
</evidence>
<feature type="region of interest" description="Disordered" evidence="1">
    <location>
        <begin position="1"/>
        <end position="24"/>
    </location>
</feature>